<dbReference type="OrthoDB" id="5502211at2"/>
<dbReference type="Gene3D" id="3.40.50.150">
    <property type="entry name" value="Vaccinia Virus protein VP39"/>
    <property type="match status" value="1"/>
</dbReference>
<keyword evidence="2" id="KW-0808">Transferase</keyword>
<dbReference type="InterPro" id="IPR029063">
    <property type="entry name" value="SAM-dependent_MTases_sf"/>
</dbReference>
<name>A0A081PEN9_9SPHI</name>
<dbReference type="AlphaFoldDB" id="A0A081PEN9"/>
<dbReference type="InterPro" id="IPR025714">
    <property type="entry name" value="Methyltranfer_dom"/>
</dbReference>
<keyword evidence="2" id="KW-0489">Methyltransferase</keyword>
<dbReference type="GO" id="GO:0032259">
    <property type="term" value="P:methylation"/>
    <property type="evidence" value="ECO:0007669"/>
    <property type="project" value="UniProtKB-KW"/>
</dbReference>
<gene>
    <name evidence="2" type="ORF">N180_16170</name>
</gene>
<dbReference type="GO" id="GO:0008168">
    <property type="term" value="F:methyltransferase activity"/>
    <property type="evidence" value="ECO:0007669"/>
    <property type="project" value="UniProtKB-KW"/>
</dbReference>
<protein>
    <submittedName>
        <fullName evidence="2">Methyltransferase</fullName>
    </submittedName>
</protein>
<dbReference type="EMBL" id="JNFF01000081">
    <property type="protein sequence ID" value="KEQ29162.1"/>
    <property type="molecule type" value="Genomic_DNA"/>
</dbReference>
<proteinExistence type="predicted"/>
<evidence type="ECO:0000313" key="2">
    <source>
        <dbReference type="EMBL" id="KEQ29162.1"/>
    </source>
</evidence>
<accession>A0A081PEN9</accession>
<evidence type="ECO:0000259" key="1">
    <source>
        <dbReference type="Pfam" id="PF13679"/>
    </source>
</evidence>
<reference evidence="2 3" key="1">
    <citation type="journal article" date="1992" name="Int. J. Syst. Bacteriol.">
        <title>Sphingobacterium antarcticus sp. nov. a Psychrotrophic Bacterium from the Soils of Schirmacher Oasis, Antarctica.</title>
        <authorList>
            <person name="Shivaji S."/>
            <person name="Ray M.K."/>
            <person name="Rao N.S."/>
            <person name="Saiserr L."/>
            <person name="Jagannadham M.V."/>
            <person name="Kumar G.S."/>
            <person name="Reddy G."/>
            <person name="Bhargava P.M."/>
        </authorList>
    </citation>
    <scope>NUCLEOTIDE SEQUENCE [LARGE SCALE GENOMIC DNA]</scope>
    <source>
        <strain evidence="2 3">4BY</strain>
    </source>
</reference>
<evidence type="ECO:0000313" key="3">
    <source>
        <dbReference type="Proteomes" id="UP000028007"/>
    </source>
</evidence>
<dbReference type="SUPFAM" id="SSF53335">
    <property type="entry name" value="S-adenosyl-L-methionine-dependent methyltransferases"/>
    <property type="match status" value="1"/>
</dbReference>
<dbReference type="GO" id="GO:0005737">
    <property type="term" value="C:cytoplasm"/>
    <property type="evidence" value="ECO:0007669"/>
    <property type="project" value="TreeGrafter"/>
</dbReference>
<dbReference type="PANTHER" id="PTHR13369:SF3">
    <property type="entry name" value="METHYLTRANSFERASE DOMAIN-CONTAINING PROTEIN"/>
    <property type="match status" value="1"/>
</dbReference>
<dbReference type="eggNOG" id="COG2890">
    <property type="taxonomic scope" value="Bacteria"/>
</dbReference>
<dbReference type="Pfam" id="PF13679">
    <property type="entry name" value="Methyltransf_32"/>
    <property type="match status" value="1"/>
</dbReference>
<organism evidence="2 3">
    <name type="scientific">Pedobacter antarcticus 4BY</name>
    <dbReference type="NCBI Taxonomy" id="1358423"/>
    <lineage>
        <taxon>Bacteria</taxon>
        <taxon>Pseudomonadati</taxon>
        <taxon>Bacteroidota</taxon>
        <taxon>Sphingobacteriia</taxon>
        <taxon>Sphingobacteriales</taxon>
        <taxon>Sphingobacteriaceae</taxon>
        <taxon>Pedobacter</taxon>
    </lineage>
</organism>
<dbReference type="Proteomes" id="UP000028007">
    <property type="component" value="Unassembled WGS sequence"/>
</dbReference>
<keyword evidence="3" id="KW-1185">Reference proteome</keyword>
<dbReference type="RefSeq" id="WP_037442565.1">
    <property type="nucleotide sequence ID" value="NZ_JNFF01000081.1"/>
</dbReference>
<sequence>MLNTPVVIHAEFLTALAESFAQDTFIKLTLGKYRGELAGLKNIYVRKVNIKGKPHLAFTSRFKTRDIVKNYPFEEGAARIAEELNQGFQHCTCFTLQKDLILDLQQGQGFRFRQAAPTSQTPVSDTHDKTKKRLISALDKPYLHALQITDAVGNVYKNAQDKYKQINQFINLLHPMISAISAGSLKQVVDMGSGKGYLTFALYDYLHHVMGSDTAVRGIEFRPDLVALCNEIAASSGFHKLDFVEGSIADYPATGIDMLIALHACDTATDDAICKGILAGAELIVVAPCCHKQIRREMSKVKQQPEIAALTDHGIFMERQAEMVTDALRSLILEYHGYKTKVFEFISDAHTPKNVLVVGTKATISPEHQEEVLKRIHAVKNFYGVNCHYLEKLVGL</sequence>
<comment type="caution">
    <text evidence="2">The sequence shown here is derived from an EMBL/GenBank/DDBJ whole genome shotgun (WGS) entry which is preliminary data.</text>
</comment>
<dbReference type="PANTHER" id="PTHR13369">
    <property type="match status" value="1"/>
</dbReference>
<feature type="domain" description="Methyltransferase" evidence="1">
    <location>
        <begin position="161"/>
        <end position="296"/>
    </location>
</feature>